<reference evidence="1" key="2">
    <citation type="journal article" date="2015" name="Fish Shellfish Immunol.">
        <title>Early steps in the European eel (Anguilla anguilla)-Vibrio vulnificus interaction in the gills: Role of the RtxA13 toxin.</title>
        <authorList>
            <person name="Callol A."/>
            <person name="Pajuelo D."/>
            <person name="Ebbesson L."/>
            <person name="Teles M."/>
            <person name="MacKenzie S."/>
            <person name="Amaro C."/>
        </authorList>
    </citation>
    <scope>NUCLEOTIDE SEQUENCE</scope>
</reference>
<proteinExistence type="predicted"/>
<sequence>MSFSTHFLYPHFLCCSPQIVILDKTSHSLMLFRYRASLSPLCPLTVLIAVYRKSNTYSTDSRRKSYRSNPGWDRILLSEPCILLHT</sequence>
<evidence type="ECO:0000313" key="1">
    <source>
        <dbReference type="EMBL" id="JAH27167.1"/>
    </source>
</evidence>
<name>A0A0E9REC8_ANGAN</name>
<organism evidence="1">
    <name type="scientific">Anguilla anguilla</name>
    <name type="common">European freshwater eel</name>
    <name type="synonym">Muraena anguilla</name>
    <dbReference type="NCBI Taxonomy" id="7936"/>
    <lineage>
        <taxon>Eukaryota</taxon>
        <taxon>Metazoa</taxon>
        <taxon>Chordata</taxon>
        <taxon>Craniata</taxon>
        <taxon>Vertebrata</taxon>
        <taxon>Euteleostomi</taxon>
        <taxon>Actinopterygii</taxon>
        <taxon>Neopterygii</taxon>
        <taxon>Teleostei</taxon>
        <taxon>Anguilliformes</taxon>
        <taxon>Anguillidae</taxon>
        <taxon>Anguilla</taxon>
    </lineage>
</organism>
<accession>A0A0E9REC8</accession>
<protein>
    <submittedName>
        <fullName evidence="1">Uncharacterized protein</fullName>
    </submittedName>
</protein>
<dbReference type="AlphaFoldDB" id="A0A0E9REC8"/>
<reference evidence="1" key="1">
    <citation type="submission" date="2014-11" db="EMBL/GenBank/DDBJ databases">
        <authorList>
            <person name="Amaro Gonzalez C."/>
        </authorList>
    </citation>
    <scope>NUCLEOTIDE SEQUENCE</scope>
</reference>
<dbReference type="EMBL" id="GBXM01081410">
    <property type="protein sequence ID" value="JAH27167.1"/>
    <property type="molecule type" value="Transcribed_RNA"/>
</dbReference>